<sequence>MLFFTHCFGFVLDLMHFRYQYHKARTAFSAAVQLVCVVRPTRSLKVSPRQNSGIGFHSEHSEPCRLHSHAHETPLPDHPSPGQTALAPECEISLFSCPCPGASCMWEGSLGAILPHLSHTHNNVSTLWGEHIVFLATDIHLPGAVQWVMIQACFNHHFMLVLEKQEKYEGHQQFFVYVLLIGTPEQAESFLYQLELKRNRRRLTWEATPKGITESPVPVITTNDSLIFDTLMAQLFADKGSLAINVTISTSLDTQLHPF</sequence>
<comment type="catalytic activity">
    <reaction evidence="5">
        <text>S-ubiquitinyl-[E2 ubiquitin-conjugating enzyme]-L-cysteine + [acceptor protein]-L-lysine = [E2 ubiquitin-conjugating enzyme]-L-cysteine + N(6)-ubiquitinyl-[acceptor protein]-L-lysine.</text>
        <dbReference type="EC" id="2.3.2.27"/>
    </reaction>
</comment>
<reference evidence="8" key="1">
    <citation type="journal article" date="2006" name="Science">
        <title>Ancient noncoding elements conserved in the human genome.</title>
        <authorList>
            <person name="Venkatesh B."/>
            <person name="Kirkness E.F."/>
            <person name="Loh Y.H."/>
            <person name="Halpern A.L."/>
            <person name="Lee A.P."/>
            <person name="Johnson J."/>
            <person name="Dandona N."/>
            <person name="Viswanathan L.D."/>
            <person name="Tay A."/>
            <person name="Venter J.C."/>
            <person name="Strausberg R.L."/>
            <person name="Brenner S."/>
        </authorList>
    </citation>
    <scope>NUCLEOTIDE SEQUENCE [LARGE SCALE GENOMIC DNA]</scope>
</reference>
<evidence type="ECO:0000256" key="1">
    <source>
        <dbReference type="ARBA" id="ARBA00009119"/>
    </source>
</evidence>
<comment type="domain">
    <text evidence="5">The SBD domain (substrate-binding domain) mediates the interaction with substrate proteins. It is related to the TRAF family.</text>
</comment>
<evidence type="ECO:0000256" key="2">
    <source>
        <dbReference type="ARBA" id="ARBA00022723"/>
    </source>
</evidence>
<dbReference type="AlphaFoldDB" id="A0A4W3IDN4"/>
<evidence type="ECO:0000259" key="6">
    <source>
        <dbReference type="Pfam" id="PF03145"/>
    </source>
</evidence>
<reference evidence="7" key="5">
    <citation type="submission" date="2025-09" db="UniProtKB">
        <authorList>
            <consortium name="Ensembl"/>
        </authorList>
    </citation>
    <scope>IDENTIFICATION</scope>
</reference>
<dbReference type="PANTHER" id="PTHR45877:SF5">
    <property type="entry name" value="SEVEN IN ABSENTIA HOMOLOG 3"/>
    <property type="match status" value="1"/>
</dbReference>
<reference evidence="8" key="3">
    <citation type="journal article" date="2014" name="Nature">
        <title>Elephant shark genome provides unique insights into gnathostome evolution.</title>
        <authorList>
            <consortium name="International Elephant Shark Genome Sequencing Consortium"/>
            <person name="Venkatesh B."/>
            <person name="Lee A.P."/>
            <person name="Ravi V."/>
            <person name="Maurya A.K."/>
            <person name="Lian M.M."/>
            <person name="Swann J.B."/>
            <person name="Ohta Y."/>
            <person name="Flajnik M.F."/>
            <person name="Sutoh Y."/>
            <person name="Kasahara M."/>
            <person name="Hoon S."/>
            <person name="Gangu V."/>
            <person name="Roy S.W."/>
            <person name="Irimia M."/>
            <person name="Korzh V."/>
            <person name="Kondrychyn I."/>
            <person name="Lim Z.W."/>
            <person name="Tay B.H."/>
            <person name="Tohari S."/>
            <person name="Kong K.W."/>
            <person name="Ho S."/>
            <person name="Lorente-Galdos B."/>
            <person name="Quilez J."/>
            <person name="Marques-Bonet T."/>
            <person name="Raney B.J."/>
            <person name="Ingham P.W."/>
            <person name="Tay A."/>
            <person name="Hillier L.W."/>
            <person name="Minx P."/>
            <person name="Boehm T."/>
            <person name="Wilson R.K."/>
            <person name="Brenner S."/>
            <person name="Warren W.C."/>
        </authorList>
    </citation>
    <scope>NUCLEOTIDE SEQUENCE [LARGE SCALE GENOMIC DNA]</scope>
</reference>
<dbReference type="GO" id="GO:0008270">
    <property type="term" value="F:zinc ion binding"/>
    <property type="evidence" value="ECO:0007669"/>
    <property type="project" value="UniProtKB-KW"/>
</dbReference>
<accession>A0A4W3IDN4</accession>
<keyword evidence="2 5" id="KW-0479">Metal-binding</keyword>
<protein>
    <recommendedName>
        <fullName evidence="5">E3 ubiquitin-protein ligase</fullName>
        <ecNumber evidence="5">2.3.2.27</ecNumber>
    </recommendedName>
</protein>
<comment type="similarity">
    <text evidence="1 5">Belongs to the SINA (Seven in absentia) family.</text>
</comment>
<dbReference type="Pfam" id="PF21361">
    <property type="entry name" value="Sina_ZnF"/>
    <property type="match status" value="1"/>
</dbReference>
<keyword evidence="8" id="KW-1185">Reference proteome</keyword>
<keyword evidence="5" id="KW-0833">Ubl conjugation pathway</keyword>
<organism evidence="7 8">
    <name type="scientific">Callorhinchus milii</name>
    <name type="common">Ghost shark</name>
    <dbReference type="NCBI Taxonomy" id="7868"/>
    <lineage>
        <taxon>Eukaryota</taxon>
        <taxon>Metazoa</taxon>
        <taxon>Chordata</taxon>
        <taxon>Craniata</taxon>
        <taxon>Vertebrata</taxon>
        <taxon>Chondrichthyes</taxon>
        <taxon>Holocephali</taxon>
        <taxon>Chimaeriformes</taxon>
        <taxon>Callorhinchidae</taxon>
        <taxon>Callorhinchus</taxon>
    </lineage>
</organism>
<evidence type="ECO:0000313" key="7">
    <source>
        <dbReference type="Ensembl" id="ENSCMIP00000028384.1"/>
    </source>
</evidence>
<reference evidence="8" key="2">
    <citation type="journal article" date="2007" name="PLoS Biol.">
        <title>Survey sequencing and comparative analysis of the elephant shark (Callorhinchus milii) genome.</title>
        <authorList>
            <person name="Venkatesh B."/>
            <person name="Kirkness E.F."/>
            <person name="Loh Y.H."/>
            <person name="Halpern A.L."/>
            <person name="Lee A.P."/>
            <person name="Johnson J."/>
            <person name="Dandona N."/>
            <person name="Viswanathan L.D."/>
            <person name="Tay A."/>
            <person name="Venter J.C."/>
            <person name="Strausberg R.L."/>
            <person name="Brenner S."/>
        </authorList>
    </citation>
    <scope>NUCLEOTIDE SEQUENCE [LARGE SCALE GENOMIC DNA]</scope>
</reference>
<dbReference type="OMA" id="CHATHAY"/>
<dbReference type="GeneTree" id="ENSGT00940000159812"/>
<evidence type="ECO:0000313" key="8">
    <source>
        <dbReference type="Proteomes" id="UP000314986"/>
    </source>
</evidence>
<dbReference type="GO" id="GO:0005737">
    <property type="term" value="C:cytoplasm"/>
    <property type="evidence" value="ECO:0007669"/>
    <property type="project" value="InterPro"/>
</dbReference>
<keyword evidence="3 5" id="KW-0863">Zinc-finger</keyword>
<dbReference type="Gene3D" id="3.30.160.60">
    <property type="entry name" value="Classic Zinc Finger"/>
    <property type="match status" value="1"/>
</dbReference>
<dbReference type="FunFam" id="2.60.210.10:FF:000002">
    <property type="entry name" value="E3 ubiquitin-protein ligase"/>
    <property type="match status" value="1"/>
</dbReference>
<dbReference type="SUPFAM" id="SSF49599">
    <property type="entry name" value="TRAF domain-like"/>
    <property type="match status" value="1"/>
</dbReference>
<dbReference type="STRING" id="7868.ENSCMIP00000028384"/>
<evidence type="ECO:0000256" key="4">
    <source>
        <dbReference type="ARBA" id="ARBA00022833"/>
    </source>
</evidence>
<dbReference type="InterPro" id="IPR018121">
    <property type="entry name" value="7-in-absentia-prot_TRAF-dom"/>
</dbReference>
<comment type="domain">
    <text evidence="5">The RING-type zinc finger domain is essential for ubiquitin ligase activity.</text>
</comment>
<feature type="domain" description="Seven-in-absentia protein TRAF-like" evidence="6">
    <location>
        <begin position="151"/>
        <end position="247"/>
    </location>
</feature>
<dbReference type="GO" id="GO:0061630">
    <property type="term" value="F:ubiquitin protein ligase activity"/>
    <property type="evidence" value="ECO:0007669"/>
    <property type="project" value="UniProtKB-EC"/>
</dbReference>
<evidence type="ECO:0000256" key="5">
    <source>
        <dbReference type="RuleBase" id="RU201113"/>
    </source>
</evidence>
<dbReference type="InterPro" id="IPR004162">
    <property type="entry name" value="SINA-like_animal"/>
</dbReference>
<proteinExistence type="inferred from homology"/>
<dbReference type="GO" id="GO:0043161">
    <property type="term" value="P:proteasome-mediated ubiquitin-dependent protein catabolic process"/>
    <property type="evidence" value="ECO:0007669"/>
    <property type="project" value="TreeGrafter"/>
</dbReference>
<dbReference type="Gene3D" id="2.60.210.10">
    <property type="entry name" value="Apoptosis, Tumor Necrosis Factor Receptor Associated Protein 2, Chain A"/>
    <property type="match status" value="1"/>
</dbReference>
<keyword evidence="4 5" id="KW-0862">Zinc</keyword>
<dbReference type="Proteomes" id="UP000314986">
    <property type="component" value="Unassembled WGS sequence"/>
</dbReference>
<evidence type="ECO:0000256" key="3">
    <source>
        <dbReference type="ARBA" id="ARBA00022771"/>
    </source>
</evidence>
<dbReference type="Ensembl" id="ENSCMIT00000028833.1">
    <property type="protein sequence ID" value="ENSCMIP00000028384.1"/>
    <property type="gene ID" value="ENSCMIG00000012334.1"/>
</dbReference>
<dbReference type="CDD" id="cd03829">
    <property type="entry name" value="Sina"/>
    <property type="match status" value="1"/>
</dbReference>
<comment type="function">
    <text evidence="5">E3 ubiquitin-protein ligase that mediates ubiquitination and subsequent proteasomal degradation of target proteins. E3 ubiquitin ligases accept ubiquitin from an E2 ubiquitin-conjugating enzyme in the form of a thioester and then directly transfers the ubiquitin to targeted substrates.</text>
</comment>
<dbReference type="GO" id="GO:0031624">
    <property type="term" value="F:ubiquitin conjugating enzyme binding"/>
    <property type="evidence" value="ECO:0007669"/>
    <property type="project" value="TreeGrafter"/>
</dbReference>
<dbReference type="UniPathway" id="UPA00143"/>
<dbReference type="PANTHER" id="PTHR45877">
    <property type="entry name" value="E3 UBIQUITIN-PROTEIN LIGASE SIAH2"/>
    <property type="match status" value="1"/>
</dbReference>
<dbReference type="EC" id="2.3.2.27" evidence="5"/>
<dbReference type="Pfam" id="PF03145">
    <property type="entry name" value="Sina_TRAF"/>
    <property type="match status" value="1"/>
</dbReference>
<reference evidence="7" key="4">
    <citation type="submission" date="2025-08" db="UniProtKB">
        <authorList>
            <consortium name="Ensembl"/>
        </authorList>
    </citation>
    <scope>IDENTIFICATION</scope>
</reference>
<comment type="pathway">
    <text evidence="5">Protein modification; protein ubiquitination.</text>
</comment>
<dbReference type="InParanoid" id="A0A4W3IDN4"/>
<name>A0A4W3IDN4_CALMI</name>
<dbReference type="GO" id="GO:0016567">
    <property type="term" value="P:protein ubiquitination"/>
    <property type="evidence" value="ECO:0007669"/>
    <property type="project" value="UniProtKB-UniPathway"/>
</dbReference>
<dbReference type="InterPro" id="IPR008974">
    <property type="entry name" value="TRAF-like"/>
</dbReference>